<feature type="region of interest" description="Disordered" evidence="3">
    <location>
        <begin position="212"/>
        <end position="321"/>
    </location>
</feature>
<sequence length="851" mass="90016">MEMTRGAIEPVRVRRVGLESGDFRRNYLVVVAAPFPVLALLPCPPRRLQRRLLIHSQVAVLTCRRSRLHKRRQSLHPFGYVHIVPIRQHAELFDAVSTIVPASTSVSAIDPVVGVGSARAAALQHPRAPAAPAHVKHDQAPRVTAKRIQRRIERSAHGGRQPPHPTGRLAQRRVDARQEATVCRLRGVVRMSGGSGGGGKVAESVADDSNLVGGGSGSGSGGASFGAPAPGRPLVKKRNGAAVADKERLHIRSNTKEATNGCMDGKMGGGSRSRGKELSQAAEQTRYKGNDNVSNSSMTTGGSFNTVESAKSEEAKAATRGSVVDEAGLGVAHTRAALEASMRGTKQDPSYAATPGHNQPQASSIDRFQAATCAVSSEGVEGDNLQSGVGFHNVTGENNCFMHAVVQSLWHLHSFSRALQAAIPPAVAGDAINNADMAVAVALCEVFAALDRTTTAAVITAGTGNVHRRVYHEAAPNVRASRVTGKGRGKGKRGRGRGGESPSSNHDDAPAPAFNLALTRLRKAAATLKGAEELFCEREMADASEAMEAILQAVHRVAIPHEGSKYWGAITPTPLPPDDPACLDLQSSSTASRFLDQECGYYSVVHRCFGLDVEESMECTACHRRTSTLRYTKLFHLLPATALNLAMATEGVSTMEAAIKNIDGIDKKSCDMDHGGCGVMNSTMHALVVSGNGGGNHGSFDGVSGHCDSGAGSETGSGPGRGSACGSGGTARAPPAIFRLALTWESAEAQPEVIQETMGNISTSLDLADVYQRVPAGSNTRYKLRSVMYYTGKHYGAFADCETAAGGERWVLFDDNHVKEVGKWEAVVLSCRMGKKQICTLLYQQEGADVE</sequence>
<name>A0A7S0S8S5_9CHLO</name>
<dbReference type="InterPro" id="IPR052398">
    <property type="entry name" value="Ubiquitin_hydrolase_53/54"/>
</dbReference>
<dbReference type="InterPro" id="IPR028889">
    <property type="entry name" value="USP"/>
</dbReference>
<keyword evidence="2" id="KW-0378">Hydrolase</keyword>
<reference evidence="5" key="1">
    <citation type="submission" date="2021-01" db="EMBL/GenBank/DDBJ databases">
        <authorList>
            <person name="Corre E."/>
            <person name="Pelletier E."/>
            <person name="Niang G."/>
            <person name="Scheremetjew M."/>
            <person name="Finn R."/>
            <person name="Kale V."/>
            <person name="Holt S."/>
            <person name="Cochrane G."/>
            <person name="Meng A."/>
            <person name="Brown T."/>
            <person name="Cohen L."/>
        </authorList>
    </citation>
    <scope>NUCLEOTIDE SEQUENCE</scope>
    <source>
        <strain evidence="5">SL-175</strain>
    </source>
</reference>
<organism evidence="5">
    <name type="scientific">Mantoniella antarctica</name>
    <dbReference type="NCBI Taxonomy" id="81844"/>
    <lineage>
        <taxon>Eukaryota</taxon>
        <taxon>Viridiplantae</taxon>
        <taxon>Chlorophyta</taxon>
        <taxon>Mamiellophyceae</taxon>
        <taxon>Mamiellales</taxon>
        <taxon>Mamiellaceae</taxon>
        <taxon>Mantoniella</taxon>
    </lineage>
</organism>
<evidence type="ECO:0000259" key="4">
    <source>
        <dbReference type="PROSITE" id="PS50235"/>
    </source>
</evidence>
<feature type="region of interest" description="Disordered" evidence="3">
    <location>
        <begin position="473"/>
        <end position="511"/>
    </location>
</feature>
<feature type="compositionally biased region" description="Basic residues" evidence="3">
    <location>
        <begin position="485"/>
        <end position="496"/>
    </location>
</feature>
<evidence type="ECO:0000256" key="1">
    <source>
        <dbReference type="ARBA" id="ARBA00022786"/>
    </source>
</evidence>
<protein>
    <recommendedName>
        <fullName evidence="4">USP domain-containing protein</fullName>
    </recommendedName>
</protein>
<feature type="compositionally biased region" description="Polar residues" evidence="3">
    <location>
        <begin position="291"/>
        <end position="307"/>
    </location>
</feature>
<dbReference type="GO" id="GO:0004843">
    <property type="term" value="F:cysteine-type deubiquitinase activity"/>
    <property type="evidence" value="ECO:0007669"/>
    <property type="project" value="InterPro"/>
</dbReference>
<dbReference type="PANTHER" id="PTHR22975:SF9">
    <property type="entry name" value="ECHINUS SPLICE FORM 3"/>
    <property type="match status" value="1"/>
</dbReference>
<feature type="compositionally biased region" description="Gly residues" evidence="3">
    <location>
        <begin position="212"/>
        <end position="224"/>
    </location>
</feature>
<dbReference type="SUPFAM" id="SSF54001">
    <property type="entry name" value="Cysteine proteinases"/>
    <property type="match status" value="1"/>
</dbReference>
<accession>A0A7S0S8S5</accession>
<evidence type="ECO:0000256" key="2">
    <source>
        <dbReference type="ARBA" id="ARBA00022801"/>
    </source>
</evidence>
<dbReference type="EMBL" id="HBFC01004652">
    <property type="protein sequence ID" value="CAD8699845.1"/>
    <property type="molecule type" value="Transcribed_RNA"/>
</dbReference>
<evidence type="ECO:0000313" key="5">
    <source>
        <dbReference type="EMBL" id="CAD8699845.1"/>
    </source>
</evidence>
<evidence type="ECO:0000256" key="3">
    <source>
        <dbReference type="SAM" id="MobiDB-lite"/>
    </source>
</evidence>
<dbReference type="PROSITE" id="PS50235">
    <property type="entry name" value="USP_3"/>
    <property type="match status" value="1"/>
</dbReference>
<gene>
    <name evidence="5" type="ORF">MANT1106_LOCUS2527</name>
</gene>
<dbReference type="Gene3D" id="3.90.70.10">
    <property type="entry name" value="Cysteine proteinases"/>
    <property type="match status" value="2"/>
</dbReference>
<feature type="region of interest" description="Disordered" evidence="3">
    <location>
        <begin position="152"/>
        <end position="174"/>
    </location>
</feature>
<dbReference type="AlphaFoldDB" id="A0A7S0S8S5"/>
<dbReference type="Pfam" id="PF00443">
    <property type="entry name" value="UCH"/>
    <property type="match status" value="1"/>
</dbReference>
<keyword evidence="1" id="KW-0833">Ubl conjugation pathway</keyword>
<feature type="domain" description="USP" evidence="4">
    <location>
        <begin position="389"/>
        <end position="846"/>
    </location>
</feature>
<dbReference type="GO" id="GO:0016579">
    <property type="term" value="P:protein deubiquitination"/>
    <property type="evidence" value="ECO:0007669"/>
    <property type="project" value="InterPro"/>
</dbReference>
<dbReference type="InterPro" id="IPR038765">
    <property type="entry name" value="Papain-like_cys_pep_sf"/>
</dbReference>
<dbReference type="PANTHER" id="PTHR22975">
    <property type="entry name" value="UBIQUITIN SPECIFIC PROTEINASE"/>
    <property type="match status" value="1"/>
</dbReference>
<feature type="region of interest" description="Disordered" evidence="3">
    <location>
        <begin position="340"/>
        <end position="363"/>
    </location>
</feature>
<dbReference type="InterPro" id="IPR001394">
    <property type="entry name" value="Peptidase_C19_UCH"/>
</dbReference>
<proteinExistence type="predicted"/>